<reference evidence="1 2" key="1">
    <citation type="submission" date="2024-05" db="EMBL/GenBank/DDBJ databases">
        <title>A draft genome resource for the thread blight pathogen Marasmius tenuissimus strain MS-2.</title>
        <authorList>
            <person name="Yulfo-Soto G.E."/>
            <person name="Baruah I.K."/>
            <person name="Amoako-Attah I."/>
            <person name="Bukari Y."/>
            <person name="Meinhardt L.W."/>
            <person name="Bailey B.A."/>
            <person name="Cohen S.P."/>
        </authorList>
    </citation>
    <scope>NUCLEOTIDE SEQUENCE [LARGE SCALE GENOMIC DNA]</scope>
    <source>
        <strain evidence="1 2">MS-2</strain>
    </source>
</reference>
<name>A0ABR3A3I2_9AGAR</name>
<keyword evidence="2" id="KW-1185">Reference proteome</keyword>
<sequence>MPHLEVDCKGLCLERLAQTLDLQSPAADVPHESLHFVDESSEALYALTARVTPAVITACQCRHDLVHEVTIIWVGKRLKMRRWDFEKTNCQCTLFLFGWEPAVSRCIWNGYLLWWDLLEEHEEDMDEQEEAMLEGEEAIAYHEAKWRLCEGERGSEILEDGEESVDSV</sequence>
<evidence type="ECO:0000313" key="2">
    <source>
        <dbReference type="Proteomes" id="UP001437256"/>
    </source>
</evidence>
<proteinExistence type="predicted"/>
<accession>A0ABR3A3I2</accession>
<gene>
    <name evidence="1" type="ORF">AAF712_005096</name>
</gene>
<protein>
    <submittedName>
        <fullName evidence="1">Uncharacterized protein</fullName>
    </submittedName>
</protein>
<dbReference type="Proteomes" id="UP001437256">
    <property type="component" value="Unassembled WGS sequence"/>
</dbReference>
<comment type="caution">
    <text evidence="1">The sequence shown here is derived from an EMBL/GenBank/DDBJ whole genome shotgun (WGS) entry which is preliminary data.</text>
</comment>
<organism evidence="1 2">
    <name type="scientific">Marasmius tenuissimus</name>
    <dbReference type="NCBI Taxonomy" id="585030"/>
    <lineage>
        <taxon>Eukaryota</taxon>
        <taxon>Fungi</taxon>
        <taxon>Dikarya</taxon>
        <taxon>Basidiomycota</taxon>
        <taxon>Agaricomycotina</taxon>
        <taxon>Agaricomycetes</taxon>
        <taxon>Agaricomycetidae</taxon>
        <taxon>Agaricales</taxon>
        <taxon>Marasmiineae</taxon>
        <taxon>Marasmiaceae</taxon>
        <taxon>Marasmius</taxon>
    </lineage>
</organism>
<evidence type="ECO:0000313" key="1">
    <source>
        <dbReference type="EMBL" id="KAL0067927.1"/>
    </source>
</evidence>
<dbReference type="EMBL" id="JBBXMP010000022">
    <property type="protein sequence ID" value="KAL0067927.1"/>
    <property type="molecule type" value="Genomic_DNA"/>
</dbReference>